<evidence type="ECO:0008006" key="3">
    <source>
        <dbReference type="Google" id="ProtNLM"/>
    </source>
</evidence>
<evidence type="ECO:0000313" key="1">
    <source>
        <dbReference type="EMBL" id="OAT72735.1"/>
    </source>
</evidence>
<organism evidence="1 2">
    <name type="scientific">Parageobacillus thermoglucosidasius</name>
    <name type="common">Geobacillus thermoglucosidasius</name>
    <dbReference type="NCBI Taxonomy" id="1426"/>
    <lineage>
        <taxon>Bacteria</taxon>
        <taxon>Bacillati</taxon>
        <taxon>Bacillota</taxon>
        <taxon>Bacilli</taxon>
        <taxon>Bacillales</taxon>
        <taxon>Anoxybacillaceae</taxon>
        <taxon>Parageobacillus</taxon>
    </lineage>
</organism>
<dbReference type="InterPro" id="IPR032466">
    <property type="entry name" value="Metal_Hydrolase"/>
</dbReference>
<gene>
    <name evidence="1" type="ORF">A7K69_07265</name>
</gene>
<proteinExistence type="predicted"/>
<dbReference type="Proteomes" id="UP000078290">
    <property type="component" value="Unassembled WGS sequence"/>
</dbReference>
<dbReference type="SUPFAM" id="SSF51556">
    <property type="entry name" value="Metallo-dependent hydrolases"/>
    <property type="match status" value="1"/>
</dbReference>
<name>A0A1B7KRN1_PARTM</name>
<accession>A0A1B7KRN1</accession>
<reference evidence="2" key="1">
    <citation type="submission" date="2016-05" db="EMBL/GenBank/DDBJ databases">
        <authorList>
            <person name="Wang W."/>
            <person name="Zhu L."/>
        </authorList>
    </citation>
    <scope>NUCLEOTIDE SEQUENCE [LARGE SCALE GENOMIC DNA]</scope>
    <source>
        <strain evidence="2">W-2</strain>
    </source>
</reference>
<comment type="caution">
    <text evidence="1">The sequence shown here is derived from an EMBL/GenBank/DDBJ whole genome shotgun (WGS) entry which is preliminary data.</text>
</comment>
<dbReference type="AlphaFoldDB" id="A0A1B7KRN1"/>
<sequence length="87" mass="9876">MQEEEYQKLEKGSESMKGMVETAYGPVPASGLGKVLIHEHFVFEYPGFQGDVTLGPFRFKEVLETGIAVVKKWNILSLLRDEFHAFL</sequence>
<evidence type="ECO:0000313" key="2">
    <source>
        <dbReference type="Proteomes" id="UP000078290"/>
    </source>
</evidence>
<dbReference type="EMBL" id="LXMA01000023">
    <property type="protein sequence ID" value="OAT72735.1"/>
    <property type="molecule type" value="Genomic_DNA"/>
</dbReference>
<dbReference type="Gene3D" id="3.20.20.140">
    <property type="entry name" value="Metal-dependent hydrolases"/>
    <property type="match status" value="1"/>
</dbReference>
<protein>
    <recommendedName>
        <fullName evidence="3">Phosphotriesterase</fullName>
    </recommendedName>
</protein>